<dbReference type="InterPro" id="IPR042089">
    <property type="entry name" value="Peptidase_M13_dom_2"/>
</dbReference>
<evidence type="ECO:0000256" key="1">
    <source>
        <dbReference type="ARBA" id="ARBA00001947"/>
    </source>
</evidence>
<protein>
    <recommendedName>
        <fullName evidence="14">Peptidase M13 N-terminal domain-containing protein</fullName>
    </recommendedName>
</protein>
<dbReference type="Gene3D" id="1.10.1380.10">
    <property type="entry name" value="Neutral endopeptidase , domain2"/>
    <property type="match status" value="2"/>
</dbReference>
<dbReference type="InterPro" id="IPR024079">
    <property type="entry name" value="MetalloPept_cat_dom_sf"/>
</dbReference>
<reference evidence="12 13" key="1">
    <citation type="journal article" date="2018" name="Elife">
        <title>Firefly genomes illuminate parallel origins of bioluminescence in beetles.</title>
        <authorList>
            <person name="Fallon T.R."/>
            <person name="Lower S.E."/>
            <person name="Chang C.H."/>
            <person name="Bessho-Uehara M."/>
            <person name="Martin G.J."/>
            <person name="Bewick A.J."/>
            <person name="Behringer M."/>
            <person name="Debat H.J."/>
            <person name="Wong I."/>
            <person name="Day J.C."/>
            <person name="Suvorov A."/>
            <person name="Silva C.J."/>
            <person name="Stanger-Hall K.F."/>
            <person name="Hall D.W."/>
            <person name="Schmitz R.J."/>
            <person name="Nelson D.R."/>
            <person name="Lewis S.M."/>
            <person name="Shigenobu S."/>
            <person name="Bybee S.M."/>
            <person name="Larracuente A.M."/>
            <person name="Oba Y."/>
            <person name="Weng J.K."/>
        </authorList>
    </citation>
    <scope>NUCLEOTIDE SEQUENCE [LARGE SCALE GENOMIC DNA]</scope>
    <source>
        <strain evidence="12">1611_PpyrPB1</strain>
        <tissue evidence="12">Whole body</tissue>
    </source>
</reference>
<dbReference type="InterPro" id="IPR008753">
    <property type="entry name" value="Peptidase_M13_N"/>
</dbReference>
<feature type="domain" description="Peptidase M13 N-terminal" evidence="11">
    <location>
        <begin position="706"/>
        <end position="1090"/>
    </location>
</feature>
<evidence type="ECO:0000256" key="7">
    <source>
        <dbReference type="ARBA" id="ARBA00022833"/>
    </source>
</evidence>
<feature type="domain" description="Peptidase M13 C-terminal" evidence="10">
    <location>
        <begin position="526"/>
        <end position="683"/>
    </location>
</feature>
<dbReference type="GO" id="GO:0005886">
    <property type="term" value="C:plasma membrane"/>
    <property type="evidence" value="ECO:0007669"/>
    <property type="project" value="UniProtKB-SubCell"/>
</dbReference>
<dbReference type="Pfam" id="PF05649">
    <property type="entry name" value="Peptidase_M13_N"/>
    <property type="match status" value="2"/>
</dbReference>
<evidence type="ECO:0000259" key="11">
    <source>
        <dbReference type="Pfam" id="PF05649"/>
    </source>
</evidence>
<feature type="domain" description="Peptidase M13 N-terminal" evidence="11">
    <location>
        <begin position="80"/>
        <end position="463"/>
    </location>
</feature>
<dbReference type="GO" id="GO:0046872">
    <property type="term" value="F:metal ion binding"/>
    <property type="evidence" value="ECO:0007669"/>
    <property type="project" value="UniProtKB-KW"/>
</dbReference>
<dbReference type="CDD" id="cd08662">
    <property type="entry name" value="M13"/>
    <property type="match status" value="2"/>
</dbReference>
<comment type="similarity">
    <text evidence="3">Belongs to the peptidase M13 family.</text>
</comment>
<evidence type="ECO:0000313" key="13">
    <source>
        <dbReference type="Proteomes" id="UP000327044"/>
    </source>
</evidence>
<evidence type="ECO:0008006" key="14">
    <source>
        <dbReference type="Google" id="ProtNLM"/>
    </source>
</evidence>
<organism evidence="12 13">
    <name type="scientific">Photinus pyralis</name>
    <name type="common">Common eastern firefly</name>
    <name type="synonym">Lampyris pyralis</name>
    <dbReference type="NCBI Taxonomy" id="7054"/>
    <lineage>
        <taxon>Eukaryota</taxon>
        <taxon>Metazoa</taxon>
        <taxon>Ecdysozoa</taxon>
        <taxon>Arthropoda</taxon>
        <taxon>Hexapoda</taxon>
        <taxon>Insecta</taxon>
        <taxon>Pterygota</taxon>
        <taxon>Neoptera</taxon>
        <taxon>Endopterygota</taxon>
        <taxon>Coleoptera</taxon>
        <taxon>Polyphaga</taxon>
        <taxon>Elateriformia</taxon>
        <taxon>Elateroidea</taxon>
        <taxon>Lampyridae</taxon>
        <taxon>Lampyrinae</taxon>
        <taxon>Photinus</taxon>
    </lineage>
</organism>
<evidence type="ECO:0000256" key="4">
    <source>
        <dbReference type="ARBA" id="ARBA00022670"/>
    </source>
</evidence>
<dbReference type="PANTHER" id="PTHR11733:SF224">
    <property type="entry name" value="NEPRILYSIN-2"/>
    <property type="match status" value="1"/>
</dbReference>
<dbReference type="InterPro" id="IPR018497">
    <property type="entry name" value="Peptidase_M13_C"/>
</dbReference>
<dbReference type="PANTHER" id="PTHR11733">
    <property type="entry name" value="ZINC METALLOPROTEASE FAMILY M13 NEPRILYSIN-RELATED"/>
    <property type="match status" value="1"/>
</dbReference>
<keyword evidence="4" id="KW-0645">Protease</keyword>
<keyword evidence="6" id="KW-0378">Hydrolase</keyword>
<evidence type="ECO:0000256" key="5">
    <source>
        <dbReference type="ARBA" id="ARBA00022723"/>
    </source>
</evidence>
<keyword evidence="9" id="KW-0812">Transmembrane</keyword>
<keyword evidence="7" id="KW-0862">Zinc</keyword>
<accession>A0A5N4ASL0</accession>
<keyword evidence="9" id="KW-1133">Transmembrane helix</keyword>
<feature type="domain" description="Peptidase M13 C-terminal" evidence="10">
    <location>
        <begin position="1157"/>
        <end position="1359"/>
    </location>
</feature>
<feature type="transmembrane region" description="Helical" evidence="9">
    <location>
        <begin position="29"/>
        <end position="51"/>
    </location>
</feature>
<keyword evidence="13" id="KW-1185">Reference proteome</keyword>
<dbReference type="InterPro" id="IPR000718">
    <property type="entry name" value="Peptidase_M13"/>
</dbReference>
<keyword evidence="5" id="KW-0479">Metal-binding</keyword>
<name>A0A5N4ASL0_PHOPY</name>
<dbReference type="EMBL" id="VVIM01000004">
    <property type="protein sequence ID" value="KAB0800208.1"/>
    <property type="molecule type" value="Genomic_DNA"/>
</dbReference>
<dbReference type="PRINTS" id="PR00786">
    <property type="entry name" value="NEPRILYSIN"/>
</dbReference>
<evidence type="ECO:0000256" key="6">
    <source>
        <dbReference type="ARBA" id="ARBA00022801"/>
    </source>
</evidence>
<dbReference type="GO" id="GO:0016485">
    <property type="term" value="P:protein processing"/>
    <property type="evidence" value="ECO:0007669"/>
    <property type="project" value="TreeGrafter"/>
</dbReference>
<comment type="subcellular location">
    <subcellularLocation>
        <location evidence="2">Cell membrane</location>
        <topology evidence="2">Single-pass type II membrane protein</topology>
    </subcellularLocation>
</comment>
<evidence type="ECO:0000256" key="3">
    <source>
        <dbReference type="ARBA" id="ARBA00007357"/>
    </source>
</evidence>
<evidence type="ECO:0000256" key="2">
    <source>
        <dbReference type="ARBA" id="ARBA00004401"/>
    </source>
</evidence>
<dbReference type="SUPFAM" id="SSF55486">
    <property type="entry name" value="Metalloproteases ('zincins'), catalytic domain"/>
    <property type="match status" value="2"/>
</dbReference>
<keyword evidence="8" id="KW-0482">Metalloprotease</keyword>
<evidence type="ECO:0000259" key="10">
    <source>
        <dbReference type="Pfam" id="PF01431"/>
    </source>
</evidence>
<keyword evidence="9" id="KW-0472">Membrane</keyword>
<dbReference type="PROSITE" id="PS51885">
    <property type="entry name" value="NEPRILYSIN"/>
    <property type="match status" value="1"/>
</dbReference>
<proteinExistence type="inferred from homology"/>
<comment type="cofactor">
    <cofactor evidence="1">
        <name>Zn(2+)</name>
        <dbReference type="ChEBI" id="CHEBI:29105"/>
    </cofactor>
</comment>
<gene>
    <name evidence="12" type="ORF">PPYR_05948</name>
</gene>
<dbReference type="Gene3D" id="3.40.390.10">
    <property type="entry name" value="Collagenase (Catalytic Domain)"/>
    <property type="match status" value="2"/>
</dbReference>
<evidence type="ECO:0000256" key="8">
    <source>
        <dbReference type="ARBA" id="ARBA00023049"/>
    </source>
</evidence>
<dbReference type="GO" id="GO:0004222">
    <property type="term" value="F:metalloendopeptidase activity"/>
    <property type="evidence" value="ECO:0007669"/>
    <property type="project" value="InterPro"/>
</dbReference>
<evidence type="ECO:0000256" key="9">
    <source>
        <dbReference type="SAM" id="Phobius"/>
    </source>
</evidence>
<comment type="caution">
    <text evidence="12">The sequence shown here is derived from an EMBL/GenBank/DDBJ whole genome shotgun (WGS) entry which is preliminary data.</text>
</comment>
<evidence type="ECO:0000313" key="12">
    <source>
        <dbReference type="EMBL" id="KAB0800208.1"/>
    </source>
</evidence>
<dbReference type="Proteomes" id="UP000327044">
    <property type="component" value="Unassembled WGS sequence"/>
</dbReference>
<sequence>MNNSYNIENEKGDMKGSWWKRRSKMEKKLTILSILALAVIVILVIVIIIFFTRAPDVCLSASCVHVTNHLLDHMDPDVDPCEDFYEFACGGFMDNVQLDDDYVKTINTFMEDTVQDRIRGIIEEPEEDDDPRSIANAKRLYRACMNLTAIEEKGLRLIKDSIRQIGGWPLLENSNWKEKDFDWKTATYKLRELGYGFQFFIVMRIKPDENDPSKRIIMLHSPWSSLSRTDSNEEERLFELYVDIAEVFEVDKNRARNEYREVIDFMKTLFITPEETKDLDDKYDPLTISELQYKFRDVPWLEYINRLQFPAPNISYEQIVTVSDSPYFIRLQNALRRTPKRVLANFIAMEAILQHSMYLTRDIRDVVMKYYEAMRLEKNHVMNVPPRHELCSQLVGYTFSLPLQAAYVEKHFSNHAKDRAYEIFQDVKNEFKEVVSNLKWMDEETRVKALERLFSSKSYIGYPADLLHFDKIEQRYQGYHMEEDNFLASVLNADYYATNNRFKLLHEPVTKDEELNDAYATYTQSSYYDNDNTITIPAGMLQGVIFDEDRPNYLNFGALGSAMGHELFHTVFEGPSCGKPKISKHYDFISTQTMLRYKEKLSCVAMHYGKYFVPEVREYLNSSNTQNEDIADIAGVKLAYEAYNDWLSKNGAEKRLPGVDYTPKQLFWIASAMRWCAKGVLPTCTTPDCVKAASEIMHYIDQNVNPCDDFYEFACGTFLNNVHLKNEPLINVETIMRDNYLSRIRVIMQEPVLHNDSNSMIMAKKMHEACMNPSSSENGVKLIENTLRQIGGWAVLEEDDWDDSYFHWAGASYLLRKMGFPHDYLVKVSVSEENGETAQLEIGNPWSYINLHTPEEEDLLHDYMVDIAIAFGADPEAARGDYADVIDLIKNLMGIDNYSGEDPIVDDDVKRAYLTISELEEKFSDVAWSELLENLLEPVVKMNVDQVILVTDMPYLYSLEAALKNTSERTLNNFIAWRLIIEHSNILTNDLAEISRKFYKELNKQVTVPTLSPINKMCSGIVETIFSLSLQAAYVQRFVSQATRDDAADILENIVKEFVEEINELHGMDDETRISAIDRVVNITSYVAYPDAMLDADQIEERYLGYQISDDNLLASLLSVNYHKVNSYFSKLNKGDNEVEANGGEINEKYTTYGIVYYLASDNSITIPHRMLQDIVYNEDRPKYLNYGSLGSFIGHQIFHSVFEGSPIRQESEYYHWMSPESRSEYQKKLDCVAESYERFYVPEIERHVNSTNTKQEDIADIAGVQLAYKAYKEWIDRNGKEKKLPKLDYTPKQLFWISSAIRFCSKGSPETIERAVKHSYQSLKRFRVLGSLQNSKHFSKDFHCPAESNMNSHKKCEIW</sequence>
<dbReference type="Pfam" id="PF01431">
    <property type="entry name" value="Peptidase_M13"/>
    <property type="match status" value="2"/>
</dbReference>
<dbReference type="InParanoid" id="A0A5N4ASL0"/>